<evidence type="ECO:0000256" key="3">
    <source>
        <dbReference type="ARBA" id="ARBA00022989"/>
    </source>
</evidence>
<comment type="subcellular location">
    <subcellularLocation>
        <location evidence="1">Membrane</location>
        <topology evidence="1">Multi-pass membrane protein</topology>
    </subcellularLocation>
</comment>
<keyword evidence="3 5" id="KW-1133">Transmembrane helix</keyword>
<evidence type="ECO:0000256" key="1">
    <source>
        <dbReference type="ARBA" id="ARBA00004141"/>
    </source>
</evidence>
<protein>
    <submittedName>
        <fullName evidence="7">7 transmembrane receptor (Secretin family)</fullName>
    </submittedName>
</protein>
<dbReference type="GO" id="GO:0004930">
    <property type="term" value="F:G protein-coupled receptor activity"/>
    <property type="evidence" value="ECO:0007669"/>
    <property type="project" value="InterPro"/>
</dbReference>
<dbReference type="Proteomes" id="UP001458880">
    <property type="component" value="Unassembled WGS sequence"/>
</dbReference>
<evidence type="ECO:0000256" key="2">
    <source>
        <dbReference type="ARBA" id="ARBA00022692"/>
    </source>
</evidence>
<comment type="caution">
    <text evidence="7">The sequence shown here is derived from an EMBL/GenBank/DDBJ whole genome shotgun (WGS) entry which is preliminary data.</text>
</comment>
<keyword evidence="4 5" id="KW-0472">Membrane</keyword>
<dbReference type="PANTHER" id="PTHR12011:SF347">
    <property type="entry name" value="FI21270P1-RELATED"/>
    <property type="match status" value="1"/>
</dbReference>
<dbReference type="PANTHER" id="PTHR12011">
    <property type="entry name" value="ADHESION G-PROTEIN COUPLED RECEPTOR"/>
    <property type="match status" value="1"/>
</dbReference>
<keyword evidence="7" id="KW-0675">Receptor</keyword>
<evidence type="ECO:0000256" key="6">
    <source>
        <dbReference type="SAM" id="SignalP"/>
    </source>
</evidence>
<dbReference type="EMBL" id="JASPKY010000040">
    <property type="protein sequence ID" value="KAK9746385.1"/>
    <property type="molecule type" value="Genomic_DNA"/>
</dbReference>
<accession>A0AAW1MFU1</accession>
<gene>
    <name evidence="7" type="ORF">QE152_g6146</name>
</gene>
<feature type="transmembrane region" description="Helical" evidence="5">
    <location>
        <begin position="1019"/>
        <end position="1044"/>
    </location>
</feature>
<dbReference type="GO" id="GO:0005886">
    <property type="term" value="C:plasma membrane"/>
    <property type="evidence" value="ECO:0007669"/>
    <property type="project" value="TreeGrafter"/>
</dbReference>
<keyword evidence="8" id="KW-1185">Reference proteome</keyword>
<feature type="transmembrane region" description="Helical" evidence="5">
    <location>
        <begin position="1064"/>
        <end position="1087"/>
    </location>
</feature>
<feature type="transmembrane region" description="Helical" evidence="5">
    <location>
        <begin position="1093"/>
        <end position="1113"/>
    </location>
</feature>
<feature type="signal peptide" evidence="6">
    <location>
        <begin position="1"/>
        <end position="19"/>
    </location>
</feature>
<evidence type="ECO:0000313" key="8">
    <source>
        <dbReference type="Proteomes" id="UP001458880"/>
    </source>
</evidence>
<dbReference type="AlphaFoldDB" id="A0AAW1MFU1"/>
<dbReference type="InterPro" id="IPR000832">
    <property type="entry name" value="GPCR_2_secretin-like"/>
</dbReference>
<sequence length="1132" mass="131538">MPTLKILLWLVLSLDIVSPEQNWTWINSQFTDDPRLQQLRQFARMHQVKANITQPKEIFYLDDDNNFQYPIFTNQNISSCIVTISVEMQCVDYKNWCYEISFSNFYLLLLAHQEYVYYRLRNTTDDNHQFVKWFELNDISPLRVYFDSAGNWTNFGTFNIAENNLSYPTCFIEQISYLRFDALTKRYHKSSESAEYCPPQTYNIGFYKINFEITPMYARAYPTSIYFDDELNILYAVCESGNFYFYPEPLNLSNITFAKTDETLMIYKKLVNYFRTNYLDHLQLNANTTYMDIYLYFLFLLTTPITYSIDYLLPMLVRGIQLLQLQVNYTQHIRYLTTLLSAFAITSNWENLSRAITPTLTFDYVNETVPGIAFYSDNSIKSLLSRMSTDNVAIDDNIDAIVQFTNNCMDAELTAMILLFTDEFYSKQLTLSETKILNIYHSRYFPFCETNQPVFDIYLKLSHTGGTGYWHQINGGEYPGLTIFFISESNQNICGSNLMWNIIYKDLVYYNEESSINTTNQHTIAYIQPHYLDTIIDDILVTSRDNFLALITFNLHISGIGFRILNHCIQNDISPLRVYFDSTSNWINFGTFNITENNLLYPTCVIERMSYLRFDALTKRYHKSSESVKYCPPETYNNGFYKINFEITPMYARAYPTSIYFDDELNIISAFCGYGNLSFYRDSLNTPSRYSIYNLLPILVRGIQLLQVQVNYKQHISYLATLLSAFAINSDWENLPKATTPTLIVDYVNETVPGLAFYSDNSVKPLLFRFSTDNVAINENIDAIVQFPNNCMATQFTAMILLFIDEFYYKQTNLSETKILNIYHDSSFQLCDANQSAIDIYLKLSHAGSTGYWHQVNGHEYRGLTLFFISESNLHAGSTGYWHQVNVYEYRGLTFFFISESNQNICGSNLMWNIIYKSWPDEPTKFSQFPSTETKTIDIFSHLSILLNPTAGRSYYKNFETLTLIKTTTSILSIIGITHFSIPKSSSIGWGLPAIVTATSTILYVDCLKCKFCSKNDDISLYFVIVPIIIIITCNIVVYVLVMVSLWKSDVQESRKKYRIRATVALPFMLGLAWIVMASIMAPVPIISLVGWYLFYFIIPAQGFILFIFLILLDKDTIHRWLEVVRIKRKTA</sequence>
<keyword evidence="6" id="KW-0732">Signal</keyword>
<name>A0AAW1MFU1_POPJA</name>
<evidence type="ECO:0000256" key="5">
    <source>
        <dbReference type="SAM" id="Phobius"/>
    </source>
</evidence>
<feature type="chain" id="PRO_5043710507" evidence="6">
    <location>
        <begin position="20"/>
        <end position="1132"/>
    </location>
</feature>
<organism evidence="7 8">
    <name type="scientific">Popillia japonica</name>
    <name type="common">Japanese beetle</name>
    <dbReference type="NCBI Taxonomy" id="7064"/>
    <lineage>
        <taxon>Eukaryota</taxon>
        <taxon>Metazoa</taxon>
        <taxon>Ecdysozoa</taxon>
        <taxon>Arthropoda</taxon>
        <taxon>Hexapoda</taxon>
        <taxon>Insecta</taxon>
        <taxon>Pterygota</taxon>
        <taxon>Neoptera</taxon>
        <taxon>Endopterygota</taxon>
        <taxon>Coleoptera</taxon>
        <taxon>Polyphaga</taxon>
        <taxon>Scarabaeiformia</taxon>
        <taxon>Scarabaeidae</taxon>
        <taxon>Rutelinae</taxon>
        <taxon>Popillia</taxon>
    </lineage>
</organism>
<dbReference type="Pfam" id="PF00002">
    <property type="entry name" value="7tm_2"/>
    <property type="match status" value="1"/>
</dbReference>
<evidence type="ECO:0000256" key="4">
    <source>
        <dbReference type="ARBA" id="ARBA00023136"/>
    </source>
</evidence>
<proteinExistence type="predicted"/>
<dbReference type="Gene3D" id="1.20.1070.10">
    <property type="entry name" value="Rhodopsin 7-helix transmembrane proteins"/>
    <property type="match status" value="1"/>
</dbReference>
<evidence type="ECO:0000313" key="7">
    <source>
        <dbReference type="EMBL" id="KAK9746385.1"/>
    </source>
</evidence>
<reference evidence="7 8" key="1">
    <citation type="journal article" date="2024" name="BMC Genomics">
        <title>De novo assembly and annotation of Popillia japonica's genome with initial clues to its potential as an invasive pest.</title>
        <authorList>
            <person name="Cucini C."/>
            <person name="Boschi S."/>
            <person name="Funari R."/>
            <person name="Cardaioli E."/>
            <person name="Iannotti N."/>
            <person name="Marturano G."/>
            <person name="Paoli F."/>
            <person name="Bruttini M."/>
            <person name="Carapelli A."/>
            <person name="Frati F."/>
            <person name="Nardi F."/>
        </authorList>
    </citation>
    <scope>NUCLEOTIDE SEQUENCE [LARGE SCALE GENOMIC DNA]</scope>
    <source>
        <strain evidence="7">DMR45628</strain>
    </source>
</reference>
<keyword evidence="2 5" id="KW-0812">Transmembrane</keyword>